<feature type="domain" description="RRM" evidence="3">
    <location>
        <begin position="202"/>
        <end position="266"/>
    </location>
</feature>
<keyword evidence="5" id="KW-1185">Reference proteome</keyword>
<dbReference type="Gene3D" id="3.30.70.330">
    <property type="match status" value="1"/>
</dbReference>
<gene>
    <name evidence="4" type="ORF">PR048_009874</name>
</gene>
<sequence>MSGLTTVMVAPVLTAIWQGTSFRLPSTSVAFKSFFIDYTLRNIWAVPPAVIDLPPPLLKTVFTSFLTVLYSYLPLVSSFPVADSAAVGNPADDIPHKQLHLLQRLLSSSSLFSIIAHTRCWDAAPCLANSTTSAQARASCRVWGAARHTARHTSVLVMAPMKKLTVIMSRTSSGHSSRDRWASCTIPFIAPVVAPLVTGCGFAVGHVGYMAGPVTEVIMPVDRMTRKAKGYALITYMVPENAITAYTELDGSVIQGRMLHLLPGKAKQSLEELLEKVTQWKERFQVGPQWPKGWIYIYKWGLSGSVDREIPSGAAVAQWIERFKVGPEWPIEVIYHTVQTCIPSCKLTAPWWLEWLVCSPSTKVNRVQSPAGLLRILHVVIMQDNATDRQVYSGISGVPCSFIPAQFHTHLTSSSSALKTTMLRAPNLFTHACRLMRHDKMVVTMKKICERRFSPRCLLDTLWRVSLLGTSAPVLLVELPPHTYTRCGRLHADTVRTRLLGETPDNNETNYLLMIWVPAVLPNHRTVETQGSQGCCGFCLSVSPEHT</sequence>
<name>A0ABQ9I155_9NEOP</name>
<dbReference type="Proteomes" id="UP001159363">
    <property type="component" value="Chromosome 3"/>
</dbReference>
<protein>
    <recommendedName>
        <fullName evidence="3">RRM domain-containing protein</fullName>
    </recommendedName>
</protein>
<dbReference type="EMBL" id="JARBHB010000003">
    <property type="protein sequence ID" value="KAJ8890366.1"/>
    <property type="molecule type" value="Genomic_DNA"/>
</dbReference>
<evidence type="ECO:0000313" key="5">
    <source>
        <dbReference type="Proteomes" id="UP001159363"/>
    </source>
</evidence>
<dbReference type="InterPro" id="IPR012677">
    <property type="entry name" value="Nucleotide-bd_a/b_plait_sf"/>
</dbReference>
<keyword evidence="1 2" id="KW-0694">RNA-binding</keyword>
<dbReference type="PROSITE" id="PS50102">
    <property type="entry name" value="RRM"/>
    <property type="match status" value="1"/>
</dbReference>
<reference evidence="4 5" key="1">
    <citation type="submission" date="2023-02" db="EMBL/GenBank/DDBJ databases">
        <title>LHISI_Scaffold_Assembly.</title>
        <authorList>
            <person name="Stuart O.P."/>
            <person name="Cleave R."/>
            <person name="Magrath M.J.L."/>
            <person name="Mikheyev A.S."/>
        </authorList>
    </citation>
    <scope>NUCLEOTIDE SEQUENCE [LARGE SCALE GENOMIC DNA]</scope>
    <source>
        <strain evidence="4">Daus_M_001</strain>
        <tissue evidence="4">Leg muscle</tissue>
    </source>
</reference>
<dbReference type="InterPro" id="IPR000504">
    <property type="entry name" value="RRM_dom"/>
</dbReference>
<evidence type="ECO:0000259" key="3">
    <source>
        <dbReference type="PROSITE" id="PS50102"/>
    </source>
</evidence>
<evidence type="ECO:0000256" key="2">
    <source>
        <dbReference type="PROSITE-ProRule" id="PRU00176"/>
    </source>
</evidence>
<organism evidence="4 5">
    <name type="scientific">Dryococelus australis</name>
    <dbReference type="NCBI Taxonomy" id="614101"/>
    <lineage>
        <taxon>Eukaryota</taxon>
        <taxon>Metazoa</taxon>
        <taxon>Ecdysozoa</taxon>
        <taxon>Arthropoda</taxon>
        <taxon>Hexapoda</taxon>
        <taxon>Insecta</taxon>
        <taxon>Pterygota</taxon>
        <taxon>Neoptera</taxon>
        <taxon>Polyneoptera</taxon>
        <taxon>Phasmatodea</taxon>
        <taxon>Verophasmatodea</taxon>
        <taxon>Anareolatae</taxon>
        <taxon>Phasmatidae</taxon>
        <taxon>Eurycanthinae</taxon>
        <taxon>Dryococelus</taxon>
    </lineage>
</organism>
<comment type="caution">
    <text evidence="4">The sequence shown here is derived from an EMBL/GenBank/DDBJ whole genome shotgun (WGS) entry which is preliminary data.</text>
</comment>
<dbReference type="InterPro" id="IPR035979">
    <property type="entry name" value="RBD_domain_sf"/>
</dbReference>
<evidence type="ECO:0000313" key="4">
    <source>
        <dbReference type="EMBL" id="KAJ8890366.1"/>
    </source>
</evidence>
<dbReference type="Pfam" id="PF00076">
    <property type="entry name" value="RRM_1"/>
    <property type="match status" value="1"/>
</dbReference>
<accession>A0ABQ9I155</accession>
<proteinExistence type="predicted"/>
<dbReference type="SUPFAM" id="SSF54928">
    <property type="entry name" value="RNA-binding domain, RBD"/>
    <property type="match status" value="1"/>
</dbReference>
<evidence type="ECO:0000256" key="1">
    <source>
        <dbReference type="ARBA" id="ARBA00022884"/>
    </source>
</evidence>